<keyword evidence="1" id="KW-0812">Transmembrane</keyword>
<feature type="domain" description="DUF6311" evidence="2">
    <location>
        <begin position="95"/>
        <end position="403"/>
    </location>
</feature>
<name>A0ABQ3ZGA8_9ACTN</name>
<dbReference type="Proteomes" id="UP000603200">
    <property type="component" value="Unassembled WGS sequence"/>
</dbReference>
<sequence length="642" mass="70045">MPPWGKKRLPSPEFTGRLANVRRVSVVETAPSESAEPPAVSGGARARARLRSWRPNLIMGVASLVLAAYMTNGLWRDPATSAIAENKGDQAFFEWILGYGVYTLSHGADPFYTWMMNAPLGVNLAANTSITVYTVLFSPLTFLAGPQVSFVAILTLNLAGSAFAWWLFLRRYLVRNPAAAALGGIFCGFAPGFVSHANGHLNWTAGWVAPVVLWWVLKLREPGRWIRNGVVLGILIAVGFSIAAEGLFFTALASGIFLAVWSLLPATRHEARAALPTVLAGLVTAAVIALGLLMYPLYMHFDGPRTFTGTGFNQFYYSEGLAAYFEYPTRSIAGSLGWGNDLAPNATEETSYFGAPLMVLIVVAFVTLWRRAEAGRRSTLAALITVGVVFFVLSLGPELKIFKPLTGIWLPYQALMHLPLFDSALPARLALVVVGVFGIVLALTADRLLSEPLPSVTSHTVWAAGYALALLPLFPLPIVTEHRAPEPAFIADGIWRDYVSDNGVLSTLPFATTDMADGQRWQAYTMARAGKQFRIPDGYFLGPGGPDGTGQIGASARNTDWLFFRAAFYGYMQPIDDFDRERAREDFKYWNIEAVFLADDITGSHSQLYRSAVEITATDLLGQPERVGGVLLWRIRPGVDPQ</sequence>
<gene>
    <name evidence="3" type="ORF">Ahu01nite_007060</name>
</gene>
<dbReference type="InterPro" id="IPR046278">
    <property type="entry name" value="DUF6311"/>
</dbReference>
<keyword evidence="4" id="KW-1185">Reference proteome</keyword>
<comment type="caution">
    <text evidence="3">The sequence shown here is derived from an EMBL/GenBank/DDBJ whole genome shotgun (WGS) entry which is preliminary data.</text>
</comment>
<evidence type="ECO:0000313" key="3">
    <source>
        <dbReference type="EMBL" id="GIE17604.1"/>
    </source>
</evidence>
<dbReference type="GO" id="GO:0016740">
    <property type="term" value="F:transferase activity"/>
    <property type="evidence" value="ECO:0007669"/>
    <property type="project" value="UniProtKB-KW"/>
</dbReference>
<accession>A0ABQ3ZGA8</accession>
<feature type="transmembrane region" description="Helical" evidence="1">
    <location>
        <begin position="248"/>
        <end position="266"/>
    </location>
</feature>
<feature type="transmembrane region" description="Helical" evidence="1">
    <location>
        <begin position="124"/>
        <end position="144"/>
    </location>
</feature>
<reference evidence="3 4" key="1">
    <citation type="submission" date="2021-01" db="EMBL/GenBank/DDBJ databases">
        <title>Whole genome shotgun sequence of Actinoplanes humidus NBRC 14915.</title>
        <authorList>
            <person name="Komaki H."/>
            <person name="Tamura T."/>
        </authorList>
    </citation>
    <scope>NUCLEOTIDE SEQUENCE [LARGE SCALE GENOMIC DNA]</scope>
    <source>
        <strain evidence="3 4">NBRC 14915</strain>
    </source>
</reference>
<feature type="transmembrane region" description="Helical" evidence="1">
    <location>
        <begin position="278"/>
        <end position="298"/>
    </location>
</feature>
<dbReference type="EMBL" id="BOMN01000010">
    <property type="protein sequence ID" value="GIE17604.1"/>
    <property type="molecule type" value="Genomic_DNA"/>
</dbReference>
<keyword evidence="3" id="KW-0808">Transferase</keyword>
<feature type="transmembrane region" description="Helical" evidence="1">
    <location>
        <begin position="95"/>
        <end position="112"/>
    </location>
</feature>
<evidence type="ECO:0000313" key="4">
    <source>
        <dbReference type="Proteomes" id="UP000603200"/>
    </source>
</evidence>
<feature type="transmembrane region" description="Helical" evidence="1">
    <location>
        <begin position="150"/>
        <end position="169"/>
    </location>
</feature>
<keyword evidence="1" id="KW-0472">Membrane</keyword>
<organism evidence="3 4">
    <name type="scientific">Winogradskya humida</name>
    <dbReference type="NCBI Taxonomy" id="113566"/>
    <lineage>
        <taxon>Bacteria</taxon>
        <taxon>Bacillati</taxon>
        <taxon>Actinomycetota</taxon>
        <taxon>Actinomycetes</taxon>
        <taxon>Micromonosporales</taxon>
        <taxon>Micromonosporaceae</taxon>
        <taxon>Winogradskya</taxon>
    </lineage>
</organism>
<feature type="transmembrane region" description="Helical" evidence="1">
    <location>
        <begin position="176"/>
        <end position="194"/>
    </location>
</feature>
<feature type="transmembrane region" description="Helical" evidence="1">
    <location>
        <begin position="380"/>
        <end position="397"/>
    </location>
</feature>
<feature type="transmembrane region" description="Helical" evidence="1">
    <location>
        <begin position="200"/>
        <end position="217"/>
    </location>
</feature>
<evidence type="ECO:0000259" key="2">
    <source>
        <dbReference type="Pfam" id="PF19830"/>
    </source>
</evidence>
<feature type="transmembrane region" description="Helical" evidence="1">
    <location>
        <begin position="350"/>
        <end position="368"/>
    </location>
</feature>
<feature type="transmembrane region" description="Helical" evidence="1">
    <location>
        <begin position="429"/>
        <end position="449"/>
    </location>
</feature>
<proteinExistence type="predicted"/>
<feature type="transmembrane region" description="Helical" evidence="1">
    <location>
        <begin position="461"/>
        <end position="479"/>
    </location>
</feature>
<keyword evidence="1" id="KW-1133">Transmembrane helix</keyword>
<feature type="transmembrane region" description="Helical" evidence="1">
    <location>
        <begin position="57"/>
        <end position="75"/>
    </location>
</feature>
<evidence type="ECO:0000256" key="1">
    <source>
        <dbReference type="SAM" id="Phobius"/>
    </source>
</evidence>
<protein>
    <submittedName>
        <fullName evidence="3">Glycosyl transferase</fullName>
    </submittedName>
</protein>
<dbReference type="Pfam" id="PF19830">
    <property type="entry name" value="DUF6311"/>
    <property type="match status" value="1"/>
</dbReference>
<feature type="transmembrane region" description="Helical" evidence="1">
    <location>
        <begin position="224"/>
        <end position="242"/>
    </location>
</feature>